<organism evidence="1 2">
    <name type="scientific">Tritrichomonas musculus</name>
    <dbReference type="NCBI Taxonomy" id="1915356"/>
    <lineage>
        <taxon>Eukaryota</taxon>
        <taxon>Metamonada</taxon>
        <taxon>Parabasalia</taxon>
        <taxon>Tritrichomonadida</taxon>
        <taxon>Tritrichomonadidae</taxon>
        <taxon>Tritrichomonas</taxon>
    </lineage>
</organism>
<sequence length="190" mass="22229">MKSRRRPAYKRKKLTRKDFNEIYNEYLDNGIKAGKNLCSRKGYQTTTFYKCLRSEGEINPKWRHPSHCNKWSDDLIDKACMLISNNPILTLEEIIQTMTKNYNAPEIEPTTLSNYLTFSLITLKNVAFHAKCKTNIKFMITSIMLFPSLITLKILKKVILPYYVIDTPFNFQKINIGRYFLPPISFDPNG</sequence>
<reference evidence="1 2" key="1">
    <citation type="submission" date="2024-04" db="EMBL/GenBank/DDBJ databases">
        <title>Tritrichomonas musculus Genome.</title>
        <authorList>
            <person name="Alves-Ferreira E."/>
            <person name="Grigg M."/>
            <person name="Lorenzi H."/>
            <person name="Galac M."/>
        </authorList>
    </citation>
    <scope>NUCLEOTIDE SEQUENCE [LARGE SCALE GENOMIC DNA]</scope>
    <source>
        <strain evidence="1 2">EAF2021</strain>
    </source>
</reference>
<dbReference type="Proteomes" id="UP001470230">
    <property type="component" value="Unassembled WGS sequence"/>
</dbReference>
<evidence type="ECO:0000313" key="1">
    <source>
        <dbReference type="EMBL" id="KAK8900079.1"/>
    </source>
</evidence>
<protein>
    <submittedName>
        <fullName evidence="1">Uncharacterized protein</fullName>
    </submittedName>
</protein>
<name>A0ABR2L9T3_9EUKA</name>
<evidence type="ECO:0000313" key="2">
    <source>
        <dbReference type="Proteomes" id="UP001470230"/>
    </source>
</evidence>
<dbReference type="EMBL" id="JAPFFF010000001">
    <property type="protein sequence ID" value="KAK8900079.1"/>
    <property type="molecule type" value="Genomic_DNA"/>
</dbReference>
<comment type="caution">
    <text evidence="1">The sequence shown here is derived from an EMBL/GenBank/DDBJ whole genome shotgun (WGS) entry which is preliminary data.</text>
</comment>
<gene>
    <name evidence="1" type="ORF">M9Y10_002402</name>
</gene>
<proteinExistence type="predicted"/>
<keyword evidence="2" id="KW-1185">Reference proteome</keyword>
<accession>A0ABR2L9T3</accession>